<keyword evidence="3" id="KW-0175">Coiled coil</keyword>
<dbReference type="Pfam" id="PF13654">
    <property type="entry name" value="AAA_32"/>
    <property type="match status" value="1"/>
</dbReference>
<dbReference type="GO" id="GO:0004176">
    <property type="term" value="F:ATP-dependent peptidase activity"/>
    <property type="evidence" value="ECO:0007669"/>
    <property type="project" value="UniProtKB-UniRule"/>
</dbReference>
<dbReference type="GO" id="GO:0005524">
    <property type="term" value="F:ATP binding"/>
    <property type="evidence" value="ECO:0007669"/>
    <property type="project" value="InterPro"/>
</dbReference>
<feature type="coiled-coil region" evidence="3">
    <location>
        <begin position="204"/>
        <end position="252"/>
    </location>
</feature>
<dbReference type="InterPro" id="IPR008269">
    <property type="entry name" value="Lon_proteolytic"/>
</dbReference>
<keyword evidence="2" id="KW-0720">Serine protease</keyword>
<keyword evidence="1 2" id="KW-0645">Protease</keyword>
<dbReference type="InterPro" id="IPR046844">
    <property type="entry name" value="Lon-like_helical"/>
</dbReference>
<dbReference type="SUPFAM" id="SSF54211">
    <property type="entry name" value="Ribosomal protein S5 domain 2-like"/>
    <property type="match status" value="1"/>
</dbReference>
<evidence type="ECO:0000313" key="5">
    <source>
        <dbReference type="EMBL" id="KPJ50080.1"/>
    </source>
</evidence>
<evidence type="ECO:0000259" key="4">
    <source>
        <dbReference type="PROSITE" id="PS51786"/>
    </source>
</evidence>
<evidence type="ECO:0000256" key="3">
    <source>
        <dbReference type="SAM" id="Coils"/>
    </source>
</evidence>
<dbReference type="Proteomes" id="UP000051124">
    <property type="component" value="Unassembled WGS sequence"/>
</dbReference>
<name>A0A0S7WIV1_UNCT6</name>
<dbReference type="InterPro" id="IPR014721">
    <property type="entry name" value="Ribsml_uS5_D2-typ_fold_subgr"/>
</dbReference>
<reference evidence="5 6" key="1">
    <citation type="journal article" date="2015" name="Microbiome">
        <title>Genomic resolution of linkages in carbon, nitrogen, and sulfur cycling among widespread estuary sediment bacteria.</title>
        <authorList>
            <person name="Baker B.J."/>
            <person name="Lazar C.S."/>
            <person name="Teske A.P."/>
            <person name="Dick G.J."/>
        </authorList>
    </citation>
    <scope>NUCLEOTIDE SEQUENCE [LARGE SCALE GENOMIC DNA]</scope>
    <source>
        <strain evidence="5">DG_26</strain>
    </source>
</reference>
<comment type="caution">
    <text evidence="5">The sequence shown here is derived from an EMBL/GenBank/DDBJ whole genome shotgun (WGS) entry which is preliminary data.</text>
</comment>
<comment type="catalytic activity">
    <reaction evidence="2">
        <text>Hydrolysis of proteins in presence of ATP.</text>
        <dbReference type="EC" id="3.4.21.53"/>
    </reaction>
</comment>
<dbReference type="GO" id="GO:0030163">
    <property type="term" value="P:protein catabolic process"/>
    <property type="evidence" value="ECO:0007669"/>
    <property type="project" value="InterPro"/>
</dbReference>
<sequence length="814" mass="92094">MENLKRVPHFREVPVEKLHWRCKPESLGFETTDDVHLTTGIIGQRRAVNAIRLGLDIDSTGYNIFVTGLVGTGRKTAIKQLIEEPQRTKRIPDDKLYVNNFENPDTPTLLRLPAGDGRRFKQEMDELVEYLTRTIPAVFESEEYEERKKQVVEAFKSKQDALVKEFEREAAERGFTIMQLQVGMVSKPGIVPVIDGKPVTFEQLNILVEENKLSREKLETLEKSHSELTSKMEAVFKEMRNLERALREKVTELDHQMIKPLVEHRIDECVSKYRNHRLRTYLEAVKQHILENLAPFRERGEKEKPFGPLKLDPFLEYRINLLVDNHGAKRAPVVFETSPGYRNLFGTIERVVDATGHWRTDFTRIKAGSFLQADGGYLILEAMDTLIEPGVWPALKRGLRNRSIEIQSYDPFYLLGGSALKPEPIECDVKVIMVGDTFLYHLLYERDEDFKKIFKIRADFDWVMEVDRKAILRYANFMKRIVSQEKLKPFRKDGVARVVEFGMRLAGTKKKLSTQFNAIADVLREANHWASKDGAKKVKAEHVEKALEEKVDRCKLVEEKIHELIHDGSILIDTKGKVVGQVNGLSVLDTGDYSFGRPSRITAKASVGSSGIIDIEREAELSGRIHSKGMLILAGYLRGKYAQDKPLAMSASICFEQSYTGVEGDSASSAEVYTLLSALSGLPLRQDVAVTGSVNQKGEIQPIGGVNQKIEGFFEVCRLKGLTREQGVIIPKKNVNDLMLKKSVVEAVKVGRFHIYAIRTIDEGISILTGVAAGKRVRGGAYEPGTVNHLVDSRLSEFVKRWQSYKLGSDPGRI</sequence>
<dbReference type="InterPro" id="IPR027417">
    <property type="entry name" value="P-loop_NTPase"/>
</dbReference>
<evidence type="ECO:0000256" key="1">
    <source>
        <dbReference type="ARBA" id="ARBA00022670"/>
    </source>
</evidence>
<dbReference type="SUPFAM" id="SSF52540">
    <property type="entry name" value="P-loop containing nucleoside triphosphate hydrolases"/>
    <property type="match status" value="1"/>
</dbReference>
<dbReference type="PANTHER" id="PTHR10046">
    <property type="entry name" value="ATP DEPENDENT LON PROTEASE FAMILY MEMBER"/>
    <property type="match status" value="1"/>
</dbReference>
<dbReference type="InterPro" id="IPR046843">
    <property type="entry name" value="LonB_AAA-LID"/>
</dbReference>
<dbReference type="Pfam" id="PF05362">
    <property type="entry name" value="Lon_C"/>
    <property type="match status" value="1"/>
</dbReference>
<dbReference type="GO" id="GO:0004252">
    <property type="term" value="F:serine-type endopeptidase activity"/>
    <property type="evidence" value="ECO:0007669"/>
    <property type="project" value="UniProtKB-UniRule"/>
</dbReference>
<dbReference type="GO" id="GO:0006508">
    <property type="term" value="P:proteolysis"/>
    <property type="evidence" value="ECO:0007669"/>
    <property type="project" value="UniProtKB-KW"/>
</dbReference>
<dbReference type="PROSITE" id="PS51786">
    <property type="entry name" value="LON_PROTEOLYTIC"/>
    <property type="match status" value="1"/>
</dbReference>
<comment type="similarity">
    <text evidence="2">Belongs to the peptidase S16 family.</text>
</comment>
<keyword evidence="2" id="KW-0378">Hydrolase</keyword>
<feature type="domain" description="Lon proteolytic" evidence="4">
    <location>
        <begin position="576"/>
        <end position="771"/>
    </location>
</feature>
<accession>A0A0S7WIV1</accession>
<dbReference type="Gene3D" id="3.40.50.300">
    <property type="entry name" value="P-loop containing nucleotide triphosphate hydrolases"/>
    <property type="match status" value="2"/>
</dbReference>
<protein>
    <recommendedName>
        <fullName evidence="2">endopeptidase La</fullName>
        <ecNumber evidence="2">3.4.21.53</ecNumber>
    </recommendedName>
</protein>
<dbReference type="PATRIC" id="fig|1703771.3.peg.1131"/>
<gene>
    <name evidence="5" type="ORF">AMJ40_03825</name>
</gene>
<dbReference type="EC" id="3.4.21.53" evidence="2"/>
<dbReference type="PRINTS" id="PR00830">
    <property type="entry name" value="ENDOLAPTASE"/>
</dbReference>
<dbReference type="Pfam" id="PF20437">
    <property type="entry name" value="LonC_helical"/>
    <property type="match status" value="1"/>
</dbReference>
<dbReference type="Pfam" id="PF20436">
    <property type="entry name" value="LonB_AAA-LID"/>
    <property type="match status" value="1"/>
</dbReference>
<dbReference type="InterPro" id="IPR020568">
    <property type="entry name" value="Ribosomal_Su5_D2-typ_SF"/>
</dbReference>
<dbReference type="Gene3D" id="1.10.8.60">
    <property type="match status" value="1"/>
</dbReference>
<proteinExistence type="inferred from homology"/>
<dbReference type="AlphaFoldDB" id="A0A0S7WIV1"/>
<feature type="active site" evidence="2">
    <location>
        <position position="709"/>
    </location>
</feature>
<dbReference type="Gene3D" id="3.30.230.10">
    <property type="match status" value="1"/>
</dbReference>
<dbReference type="InterPro" id="IPR041699">
    <property type="entry name" value="AAA_32"/>
</dbReference>
<dbReference type="InterPro" id="IPR027065">
    <property type="entry name" value="Lon_Prtase"/>
</dbReference>
<organism evidence="5 6">
    <name type="scientific">candidate division TA06 bacterium DG_26</name>
    <dbReference type="NCBI Taxonomy" id="1703771"/>
    <lineage>
        <taxon>Bacteria</taxon>
        <taxon>Bacteria division TA06</taxon>
    </lineage>
</organism>
<dbReference type="EMBL" id="LIZT01000031">
    <property type="protein sequence ID" value="KPJ50080.1"/>
    <property type="molecule type" value="Genomic_DNA"/>
</dbReference>
<evidence type="ECO:0000256" key="2">
    <source>
        <dbReference type="PROSITE-ProRule" id="PRU01122"/>
    </source>
</evidence>
<feature type="active site" evidence="2">
    <location>
        <position position="666"/>
    </location>
</feature>
<evidence type="ECO:0000313" key="6">
    <source>
        <dbReference type="Proteomes" id="UP000051124"/>
    </source>
</evidence>